<dbReference type="InterPro" id="IPR025421">
    <property type="entry name" value="DUF4148"/>
</dbReference>
<dbReference type="EMBL" id="PYAL01000005">
    <property type="protein sequence ID" value="RXN86647.1"/>
    <property type="molecule type" value="Genomic_DNA"/>
</dbReference>
<accession>A0A4Q1HGY1</accession>
<evidence type="ECO:0008006" key="3">
    <source>
        <dbReference type="Google" id="ProtNLM"/>
    </source>
</evidence>
<sequence length="117" mass="12136">MQSIERRSSRRAVGTAPWTGLTGLEFEMKILASAVAVSLALIAGAAHAGTPIGDVDNVPFEGVYGQADEGASRAQVQAELEQAKAAGIDMKGDIDNAVFQQGVKVSEGDDSGRTEFA</sequence>
<gene>
    <name evidence="1" type="ORF">C7R54_17085</name>
</gene>
<name>A0A4Q1HGY1_9BURK</name>
<protein>
    <recommendedName>
        <fullName evidence="3">DUF4148 domain-containing protein</fullName>
    </recommendedName>
</protein>
<dbReference type="Pfam" id="PF13663">
    <property type="entry name" value="DUF4148"/>
    <property type="match status" value="1"/>
</dbReference>
<reference evidence="1 2" key="1">
    <citation type="journal article" date="2017" name="Int. J. Syst. Evol. Microbiol.">
        <title>Achromobacter aloeverae sp. nov., isolated from the root of Aloe vera (L.) Burm.f.</title>
        <authorList>
            <person name="Kuncharoen N."/>
            <person name="Muramatsu Y."/>
            <person name="Shibata C."/>
            <person name="Kamakura Y."/>
            <person name="Nakagawa Y."/>
            <person name="Tanasupawat S."/>
        </authorList>
    </citation>
    <scope>NUCLEOTIDE SEQUENCE [LARGE SCALE GENOMIC DNA]</scope>
    <source>
        <strain evidence="1 2">AVA-1</strain>
    </source>
</reference>
<dbReference type="AlphaFoldDB" id="A0A4Q1HGY1"/>
<evidence type="ECO:0000313" key="2">
    <source>
        <dbReference type="Proteomes" id="UP000290849"/>
    </source>
</evidence>
<organism evidence="1 2">
    <name type="scientific">Achromobacter aloeverae</name>
    <dbReference type="NCBI Taxonomy" id="1750518"/>
    <lineage>
        <taxon>Bacteria</taxon>
        <taxon>Pseudomonadati</taxon>
        <taxon>Pseudomonadota</taxon>
        <taxon>Betaproteobacteria</taxon>
        <taxon>Burkholderiales</taxon>
        <taxon>Alcaligenaceae</taxon>
        <taxon>Achromobacter</taxon>
    </lineage>
</organism>
<keyword evidence="2" id="KW-1185">Reference proteome</keyword>
<dbReference type="Proteomes" id="UP000290849">
    <property type="component" value="Unassembled WGS sequence"/>
</dbReference>
<comment type="caution">
    <text evidence="1">The sequence shown here is derived from an EMBL/GenBank/DDBJ whole genome shotgun (WGS) entry which is preliminary data.</text>
</comment>
<evidence type="ECO:0000313" key="1">
    <source>
        <dbReference type="EMBL" id="RXN86647.1"/>
    </source>
</evidence>
<proteinExistence type="predicted"/>